<dbReference type="EC" id="2.3.2.6" evidence="10 15"/>
<dbReference type="GO" id="GO:0005737">
    <property type="term" value="C:cytoplasm"/>
    <property type="evidence" value="ECO:0007669"/>
    <property type="project" value="UniProtKB-SubCell"/>
</dbReference>
<dbReference type="PANTHER" id="PTHR30098">
    <property type="entry name" value="LEUCYL/PHENYLALANYL-TRNA--PROTEIN TRANSFERASE"/>
    <property type="match status" value="1"/>
</dbReference>
<dbReference type="Gene3D" id="3.30.70.3550">
    <property type="entry name" value="Leucyl/phenylalanyl-tRNA-protein transferase, N-terminal domain"/>
    <property type="match status" value="1"/>
</dbReference>
<dbReference type="InterPro" id="IPR042221">
    <property type="entry name" value="Leu/Phe-tRNA_Trfase_N"/>
</dbReference>
<dbReference type="HAMAP" id="MF_00688">
    <property type="entry name" value="Leu_Phe_trans"/>
    <property type="match status" value="1"/>
</dbReference>
<dbReference type="Proteomes" id="UP000217289">
    <property type="component" value="Chromosome"/>
</dbReference>
<evidence type="ECO:0000256" key="13">
    <source>
        <dbReference type="ARBA" id="ARBA00077165"/>
    </source>
</evidence>
<evidence type="ECO:0000256" key="10">
    <source>
        <dbReference type="ARBA" id="ARBA00066767"/>
    </source>
</evidence>
<dbReference type="RefSeq" id="WP_095979699.1">
    <property type="nucleotide sequence ID" value="NZ_CP022163.1"/>
</dbReference>
<gene>
    <name evidence="15" type="primary">aat</name>
    <name evidence="16" type="ORF">MEBOL_004821</name>
</gene>
<dbReference type="GO" id="GO:0030163">
    <property type="term" value="P:protein catabolic process"/>
    <property type="evidence" value="ECO:0007669"/>
    <property type="project" value="UniProtKB-UniRule"/>
</dbReference>
<evidence type="ECO:0000256" key="2">
    <source>
        <dbReference type="ARBA" id="ARBA00022490"/>
    </source>
</evidence>
<evidence type="ECO:0000256" key="1">
    <source>
        <dbReference type="ARBA" id="ARBA00004496"/>
    </source>
</evidence>
<evidence type="ECO:0000256" key="5">
    <source>
        <dbReference type="ARBA" id="ARBA00050607"/>
    </source>
</evidence>
<evidence type="ECO:0000313" key="17">
    <source>
        <dbReference type="Proteomes" id="UP000217289"/>
    </source>
</evidence>
<name>A0A250IHR1_9BACT</name>
<keyword evidence="2 15" id="KW-0963">Cytoplasm</keyword>
<dbReference type="InterPro" id="IPR016181">
    <property type="entry name" value="Acyl_CoA_acyltransferase"/>
</dbReference>
<keyword evidence="4 15" id="KW-0012">Acyltransferase</keyword>
<evidence type="ECO:0000256" key="11">
    <source>
        <dbReference type="ARBA" id="ARBA00074372"/>
    </source>
</evidence>
<evidence type="ECO:0000256" key="14">
    <source>
        <dbReference type="ARBA" id="ARBA00083640"/>
    </source>
</evidence>
<dbReference type="FunFam" id="3.30.70.3550:FF:000001">
    <property type="entry name" value="Leucyl/phenylalanyl-tRNA--protein transferase"/>
    <property type="match status" value="1"/>
</dbReference>
<dbReference type="InterPro" id="IPR042203">
    <property type="entry name" value="Leu/Phe-tRNA_Trfase_C"/>
</dbReference>
<comment type="catalytic activity">
    <reaction evidence="6 15">
        <text>N-terminal L-arginyl-[protein] + L-leucyl-tRNA(Leu) = N-terminal L-leucyl-L-arginyl-[protein] + tRNA(Leu) + H(+)</text>
        <dbReference type="Rhea" id="RHEA:50416"/>
        <dbReference type="Rhea" id="RHEA-COMP:9613"/>
        <dbReference type="Rhea" id="RHEA-COMP:9622"/>
        <dbReference type="Rhea" id="RHEA-COMP:12672"/>
        <dbReference type="Rhea" id="RHEA-COMP:12673"/>
        <dbReference type="ChEBI" id="CHEBI:15378"/>
        <dbReference type="ChEBI" id="CHEBI:64719"/>
        <dbReference type="ChEBI" id="CHEBI:78442"/>
        <dbReference type="ChEBI" id="CHEBI:78494"/>
        <dbReference type="ChEBI" id="CHEBI:133044"/>
        <dbReference type="EC" id="2.3.2.6"/>
    </reaction>
</comment>
<comment type="catalytic activity">
    <reaction evidence="5 15">
        <text>L-phenylalanyl-tRNA(Phe) + an N-terminal L-alpha-aminoacyl-[protein] = an N-terminal L-phenylalanyl-L-alpha-aminoacyl-[protein] + tRNA(Phe)</text>
        <dbReference type="Rhea" id="RHEA:43632"/>
        <dbReference type="Rhea" id="RHEA-COMP:9668"/>
        <dbReference type="Rhea" id="RHEA-COMP:9699"/>
        <dbReference type="Rhea" id="RHEA-COMP:10636"/>
        <dbReference type="Rhea" id="RHEA-COMP:10637"/>
        <dbReference type="ChEBI" id="CHEBI:78442"/>
        <dbReference type="ChEBI" id="CHEBI:78531"/>
        <dbReference type="ChEBI" id="CHEBI:78597"/>
        <dbReference type="ChEBI" id="CHEBI:83561"/>
        <dbReference type="EC" id="2.3.2.6"/>
    </reaction>
</comment>
<evidence type="ECO:0000256" key="15">
    <source>
        <dbReference type="HAMAP-Rule" id="MF_00688"/>
    </source>
</evidence>
<dbReference type="SUPFAM" id="SSF55729">
    <property type="entry name" value="Acyl-CoA N-acyltransferases (Nat)"/>
    <property type="match status" value="1"/>
</dbReference>
<dbReference type="AlphaFoldDB" id="A0A250IHR1"/>
<evidence type="ECO:0000256" key="6">
    <source>
        <dbReference type="ARBA" id="ARBA00050652"/>
    </source>
</evidence>
<evidence type="ECO:0000256" key="4">
    <source>
        <dbReference type="ARBA" id="ARBA00023315"/>
    </source>
</evidence>
<dbReference type="Gene3D" id="3.40.630.70">
    <property type="entry name" value="Leucyl/phenylalanyl-tRNA-protein transferase, C-terminal domain"/>
    <property type="match status" value="1"/>
</dbReference>
<dbReference type="Pfam" id="PF03588">
    <property type="entry name" value="Leu_Phe_trans"/>
    <property type="match status" value="1"/>
</dbReference>
<evidence type="ECO:0000256" key="12">
    <source>
        <dbReference type="ARBA" id="ARBA00077136"/>
    </source>
</evidence>
<evidence type="ECO:0000256" key="8">
    <source>
        <dbReference type="ARBA" id="ARBA00054043"/>
    </source>
</evidence>
<evidence type="ECO:0000313" key="16">
    <source>
        <dbReference type="EMBL" id="ATB31359.1"/>
    </source>
</evidence>
<comment type="subcellular location">
    <subcellularLocation>
        <location evidence="1 15">Cytoplasm</location>
    </subcellularLocation>
</comment>
<evidence type="ECO:0000256" key="7">
    <source>
        <dbReference type="ARBA" id="ARBA00051538"/>
    </source>
</evidence>
<sequence length="228" mass="25346">MPIYLLGEDPELFPPPERADRTGLLAVGGDLSPERLLAAYSRGIFPWYNPGQPVLWHSPDPRFVLEPAKLYVGRSLRKTLKASVYDIRWDTAFADVITACASVPRPGQDGTWITDEMREAYIALHARGYAHSVEAWADGQLVGGFYGVSLGAAFFGESMFAHAPDASKVAFATAVARFQDWGFHFIDCQVETEHLARFGAEHWPRKHFLQALALALGEPTRQGRWTEG</sequence>
<keyword evidence="3 15" id="KW-0808">Transferase</keyword>
<evidence type="ECO:0000256" key="3">
    <source>
        <dbReference type="ARBA" id="ARBA00022679"/>
    </source>
</evidence>
<dbReference type="PANTHER" id="PTHR30098:SF2">
    <property type="entry name" value="LEUCYL_PHENYLALANYL-TRNA--PROTEIN TRANSFERASE"/>
    <property type="match status" value="1"/>
</dbReference>
<dbReference type="GO" id="GO:0008914">
    <property type="term" value="F:leucyl-tRNA--protein transferase activity"/>
    <property type="evidence" value="ECO:0007669"/>
    <property type="project" value="UniProtKB-UniRule"/>
</dbReference>
<dbReference type="OrthoDB" id="9790282at2"/>
<comment type="catalytic activity">
    <reaction evidence="7 15">
        <text>N-terminal L-lysyl-[protein] + L-leucyl-tRNA(Leu) = N-terminal L-leucyl-L-lysyl-[protein] + tRNA(Leu) + H(+)</text>
        <dbReference type="Rhea" id="RHEA:12340"/>
        <dbReference type="Rhea" id="RHEA-COMP:9613"/>
        <dbReference type="Rhea" id="RHEA-COMP:9622"/>
        <dbReference type="Rhea" id="RHEA-COMP:12670"/>
        <dbReference type="Rhea" id="RHEA-COMP:12671"/>
        <dbReference type="ChEBI" id="CHEBI:15378"/>
        <dbReference type="ChEBI" id="CHEBI:65249"/>
        <dbReference type="ChEBI" id="CHEBI:78442"/>
        <dbReference type="ChEBI" id="CHEBI:78494"/>
        <dbReference type="ChEBI" id="CHEBI:133043"/>
        <dbReference type="EC" id="2.3.2.6"/>
    </reaction>
</comment>
<accession>A0A250IHR1</accession>
<evidence type="ECO:0000256" key="9">
    <source>
        <dbReference type="ARBA" id="ARBA00061535"/>
    </source>
</evidence>
<proteinExistence type="inferred from homology"/>
<protein>
    <recommendedName>
        <fullName evidence="11 15">Leucyl/phenylalanyl-tRNA--protein transferase</fullName>
        <ecNumber evidence="10 15">2.3.2.6</ecNumber>
    </recommendedName>
    <alternativeName>
        <fullName evidence="12 15">L/F-transferase</fullName>
    </alternativeName>
    <alternativeName>
        <fullName evidence="13 15">Leucyltransferase</fullName>
    </alternativeName>
    <alternativeName>
        <fullName evidence="14 15">Phenyalanyltransferase</fullName>
    </alternativeName>
</protein>
<reference evidence="16 17" key="1">
    <citation type="submission" date="2017-06" db="EMBL/GenBank/DDBJ databases">
        <authorList>
            <person name="Kim H.J."/>
            <person name="Triplett B.A."/>
        </authorList>
    </citation>
    <scope>NUCLEOTIDE SEQUENCE [LARGE SCALE GENOMIC DNA]</scope>
    <source>
        <strain evidence="16 17">DSM 14713</strain>
    </source>
</reference>
<dbReference type="NCBIfam" id="TIGR00667">
    <property type="entry name" value="aat"/>
    <property type="match status" value="1"/>
</dbReference>
<dbReference type="EMBL" id="CP022163">
    <property type="protein sequence ID" value="ATB31359.1"/>
    <property type="molecule type" value="Genomic_DNA"/>
</dbReference>
<comment type="similarity">
    <text evidence="9 15">Belongs to the L/F-transferase family.</text>
</comment>
<dbReference type="KEGG" id="mbd:MEBOL_004821"/>
<dbReference type="InterPro" id="IPR004616">
    <property type="entry name" value="Leu/Phe-tRNA_Trfase"/>
</dbReference>
<comment type="function">
    <text evidence="8 15">Functions in the N-end rule pathway of protein degradation where it conjugates Leu, Phe and, less efficiently, Met from aminoacyl-tRNAs to the N-termini of proteins containing an N-terminal arginine or lysine.</text>
</comment>
<keyword evidence="17" id="KW-1185">Reference proteome</keyword>
<organism evidence="16 17">
    <name type="scientific">Melittangium boletus DSM 14713</name>
    <dbReference type="NCBI Taxonomy" id="1294270"/>
    <lineage>
        <taxon>Bacteria</taxon>
        <taxon>Pseudomonadati</taxon>
        <taxon>Myxococcota</taxon>
        <taxon>Myxococcia</taxon>
        <taxon>Myxococcales</taxon>
        <taxon>Cystobacterineae</taxon>
        <taxon>Archangiaceae</taxon>
        <taxon>Melittangium</taxon>
    </lineage>
</organism>